<feature type="compositionally biased region" description="Low complexity" evidence="1">
    <location>
        <begin position="838"/>
        <end position="848"/>
    </location>
</feature>
<feature type="compositionally biased region" description="Low complexity" evidence="1">
    <location>
        <begin position="948"/>
        <end position="960"/>
    </location>
</feature>
<feature type="compositionally biased region" description="Gly residues" evidence="1">
    <location>
        <begin position="21"/>
        <end position="33"/>
    </location>
</feature>
<protein>
    <recommendedName>
        <fullName evidence="4">Serine protease</fullName>
    </recommendedName>
</protein>
<sequence length="1663" mass="172232">MAAGDGQGSARDEAHRPGHAGHTGGAGGPGGPEHGSRSTPGSASGDPLIRICDLAGRPRGTGFLADADGTLLTSHEAVDGLARLVLHAPGGQVCLAESEAVTPLPETGLALVATEGLAVAPLPVAPHGPVHPEWRVHLRIPHRVRGTILGTTTVTYTATDRFHLLDEVWELALEQADLNRADPLASGAPLVDAATGAVLGVVATALHAGHRASGFAIPLTATGAPGPLADLLERNAATVPAYGRHLNLAGALQLTGTSVGTAAEPGEGREPVARESVAAELCRFLDAEGPHAPLVLGLVGEPGTGRSTELAQLAVRRARGPRPAPTLWLRGAELRPGDGGLENAVERSLRTAARIVGAGRHSNAVPPPLWPEAGLADPSPDTVAELAHAAGRPLLVLLDAPEEMPPVLAHALADWTAGTARWLRDRRVRLVVACRPEFWEQAGALLPRELLYAGTSGRHPSRSGEPEPSRRTSRQPPRPSRHVPARGLPPCVRLGALTDDEAARARARYDLRPGDLAEQDAGHPLALRLLGEIKAALPAELDPVEGERRVPPSRRELFSAHLDLVCLRIAVRLAAASEPAVRGKGVRRLAARVAGQVHEAARRCLGPGQGELDRETFEELFPWRTGWASAVLTEGLLVPAGAGYRFAHEEPADWLQALHLDVPAALYALVHRWFAPAGAPAEAPVRLPSRPAARAGQPPPVPPAPAVAPATFPRSLPVPHHRAGPVVQALLLTPPATLITHLHGLVAALTEAPCPPGRGLGAGDGSGAAAEFASATAAGPGEKRAGATGPGREFGGDGGSRPAGGTLPGARGGATGCLPSSGPVGAGEAARGAGGPPGSVSASASPCAAGWGAGEWRLPTARSASASGLGDGRPRPAVTALPHVAADLDTDTVPNPRTRRAARPDVACDPGHAGPAPCGTPQGSGRSEETVAPGAASQLRPAARWGVRPGEAEGPGPARGLVPGEDTAARVGGVPTSGGDPADGAVRLGGSARMSGDPEPGTRSRVDQGHGPAPTGPRGRAGRPDEGDGTHERNGGEPDREPEPDAERHDEPDARGRGEDGGTGSWFIGAAWPPEEGPARTGDPRGGSAGDADVRGVRGSGPAVDGEGRVPAQGRGPRGSGAQAGGTGGGASGVGRPGTEPAWPGGGSARRAGGTFGREARRQDAAWWAAHLLREVLLRVPDAGPYRDVLAALAGQIVERSVRCGGFARLGPHGLGMFGPWFWRRLPLPTADRLDLLRTLLPADGPPSAADRADRADDRADRFLTVVAELVRAEPAEALPAVCGWFGDDRPLQGAPALTVASAAQALLYTHRRLSVDDLTDALVAAGRPAADEVLTALAEDEPSAVCRAVDRWAHDPRPDRHVAAATYGTRTVPHVRSDADRELLRYAALAILARPDDCTLHGAALGLLVRDPATRTRHLPAALRHFTEGDPGLPPEAVAAALTTHPEPVLAAFRTRLRHGDDSAEALRALAVGDAPAIARRTAVLVEDHLRHRPGHAPAVAAYLDLRLEEGPDVRPVLLPLVAGLLRDHPARVRAVLVPVFAAPGTHLSRALRQELLETVLESERDPVVLDALLTAAAGFARQRHPLLTRDLVHQLALLFVRTPEGAAHFDRRLVQLAAETPDFAAMVREWLADTHIWDTLIGPSTRRTLTTAARVPTVPTP</sequence>
<feature type="compositionally biased region" description="Basic and acidic residues" evidence="1">
    <location>
        <begin position="1022"/>
        <end position="1060"/>
    </location>
</feature>
<feature type="region of interest" description="Disordered" evidence="1">
    <location>
        <begin position="455"/>
        <end position="489"/>
    </location>
</feature>
<dbReference type="InterPro" id="IPR009003">
    <property type="entry name" value="Peptidase_S1_PA"/>
</dbReference>
<reference evidence="2 3" key="1">
    <citation type="submission" date="2021-08" db="EMBL/GenBank/DDBJ databases">
        <title>WGS of actinomycetes from Thailand.</title>
        <authorList>
            <person name="Thawai C."/>
        </authorList>
    </citation>
    <scope>NUCLEOTIDE SEQUENCE [LARGE SCALE GENOMIC DNA]</scope>
    <source>
        <strain evidence="2 3">PLK6-54</strain>
    </source>
</reference>
<evidence type="ECO:0008006" key="4">
    <source>
        <dbReference type="Google" id="ProtNLM"/>
    </source>
</evidence>
<comment type="caution">
    <text evidence="2">The sequence shown here is derived from an EMBL/GenBank/DDBJ whole genome shotgun (WGS) entry which is preliminary data.</text>
</comment>
<feature type="compositionally biased region" description="Low complexity" evidence="1">
    <location>
        <begin position="822"/>
        <end position="831"/>
    </location>
</feature>
<proteinExistence type="predicted"/>
<feature type="compositionally biased region" description="Gly residues" evidence="1">
    <location>
        <begin position="788"/>
        <end position="815"/>
    </location>
</feature>
<dbReference type="SUPFAM" id="SSF52540">
    <property type="entry name" value="P-loop containing nucleoside triphosphate hydrolases"/>
    <property type="match status" value="1"/>
</dbReference>
<feature type="compositionally biased region" description="Pro residues" evidence="1">
    <location>
        <begin position="697"/>
        <end position="706"/>
    </location>
</feature>
<dbReference type="Gene3D" id="2.40.10.120">
    <property type="match status" value="1"/>
</dbReference>
<dbReference type="RefSeq" id="WP_222963643.1">
    <property type="nucleotide sequence ID" value="NZ_JAINZZ010000020.1"/>
</dbReference>
<dbReference type="Proteomes" id="UP000778578">
    <property type="component" value="Unassembled WGS sequence"/>
</dbReference>
<feature type="region of interest" description="Disordered" evidence="1">
    <location>
        <begin position="689"/>
        <end position="716"/>
    </location>
</feature>
<feature type="region of interest" description="Disordered" evidence="1">
    <location>
        <begin position="760"/>
        <end position="848"/>
    </location>
</feature>
<dbReference type="Pfam" id="PF13365">
    <property type="entry name" value="Trypsin_2"/>
    <property type="match status" value="1"/>
</dbReference>
<accession>A0ABS7Q8S2</accession>
<evidence type="ECO:0000313" key="2">
    <source>
        <dbReference type="EMBL" id="MBY8879516.1"/>
    </source>
</evidence>
<keyword evidence="3" id="KW-1185">Reference proteome</keyword>
<feature type="region of interest" description="Disordered" evidence="1">
    <location>
        <begin position="882"/>
        <end position="1157"/>
    </location>
</feature>
<feature type="compositionally biased region" description="Low complexity" evidence="1">
    <location>
        <begin position="767"/>
        <end position="780"/>
    </location>
</feature>
<feature type="region of interest" description="Disordered" evidence="1">
    <location>
        <begin position="1"/>
        <end position="49"/>
    </location>
</feature>
<gene>
    <name evidence="2" type="ORF">K7862_18000</name>
</gene>
<dbReference type="InterPro" id="IPR027417">
    <property type="entry name" value="P-loop_NTPase"/>
</dbReference>
<feature type="compositionally biased region" description="Gly residues" evidence="1">
    <location>
        <begin position="1116"/>
        <end position="1136"/>
    </location>
</feature>
<evidence type="ECO:0000256" key="1">
    <source>
        <dbReference type="SAM" id="MobiDB-lite"/>
    </source>
</evidence>
<name>A0ABS7Q8S2_9ACTN</name>
<evidence type="ECO:0000313" key="3">
    <source>
        <dbReference type="Proteomes" id="UP000778578"/>
    </source>
</evidence>
<organism evidence="2 3">
    <name type="scientific">Actinacidiphila acidipaludis</name>
    <dbReference type="NCBI Taxonomy" id="2873382"/>
    <lineage>
        <taxon>Bacteria</taxon>
        <taxon>Bacillati</taxon>
        <taxon>Actinomycetota</taxon>
        <taxon>Actinomycetes</taxon>
        <taxon>Kitasatosporales</taxon>
        <taxon>Streptomycetaceae</taxon>
        <taxon>Actinacidiphila</taxon>
    </lineage>
</organism>
<dbReference type="EMBL" id="JAINZZ010000020">
    <property type="protein sequence ID" value="MBY8879516.1"/>
    <property type="molecule type" value="Genomic_DNA"/>
</dbReference>
<dbReference type="SUPFAM" id="SSF50494">
    <property type="entry name" value="Trypsin-like serine proteases"/>
    <property type="match status" value="1"/>
</dbReference>